<protein>
    <submittedName>
        <fullName evidence="3">Uncharacterized protein</fullName>
    </submittedName>
</protein>
<keyword evidence="2" id="KW-0472">Membrane</keyword>
<feature type="region of interest" description="Disordered" evidence="1">
    <location>
        <begin position="1"/>
        <end position="31"/>
    </location>
</feature>
<feature type="region of interest" description="Disordered" evidence="1">
    <location>
        <begin position="120"/>
        <end position="178"/>
    </location>
</feature>
<evidence type="ECO:0000313" key="3">
    <source>
        <dbReference type="EMBL" id="USP79068.1"/>
    </source>
</evidence>
<gene>
    <name evidence="3" type="ORF">yc1106_06342</name>
</gene>
<feature type="compositionally biased region" description="Basic residues" evidence="1">
    <location>
        <begin position="155"/>
        <end position="170"/>
    </location>
</feature>
<keyword evidence="2" id="KW-0812">Transmembrane</keyword>
<feature type="region of interest" description="Disordered" evidence="1">
    <location>
        <begin position="72"/>
        <end position="105"/>
    </location>
</feature>
<evidence type="ECO:0000256" key="2">
    <source>
        <dbReference type="SAM" id="Phobius"/>
    </source>
</evidence>
<proteinExistence type="predicted"/>
<evidence type="ECO:0000256" key="1">
    <source>
        <dbReference type="SAM" id="MobiDB-lite"/>
    </source>
</evidence>
<accession>A0A9Q8ZF56</accession>
<reference evidence="3" key="1">
    <citation type="submission" date="2021-12" db="EMBL/GenBank/DDBJ databases">
        <title>Curvularia clavata genome.</title>
        <authorList>
            <person name="Cao Y."/>
        </authorList>
    </citation>
    <scope>NUCLEOTIDE SEQUENCE</scope>
    <source>
        <strain evidence="3">Yc1106</strain>
    </source>
</reference>
<dbReference type="EMBL" id="CP089277">
    <property type="protein sequence ID" value="USP79068.1"/>
    <property type="molecule type" value="Genomic_DNA"/>
</dbReference>
<name>A0A9Q8ZF56_CURCL</name>
<dbReference type="Proteomes" id="UP001056012">
    <property type="component" value="Chromosome 4"/>
</dbReference>
<feature type="compositionally biased region" description="Polar residues" evidence="1">
    <location>
        <begin position="349"/>
        <end position="362"/>
    </location>
</feature>
<organism evidence="3 4">
    <name type="scientific">Curvularia clavata</name>
    <dbReference type="NCBI Taxonomy" id="95742"/>
    <lineage>
        <taxon>Eukaryota</taxon>
        <taxon>Fungi</taxon>
        <taxon>Dikarya</taxon>
        <taxon>Ascomycota</taxon>
        <taxon>Pezizomycotina</taxon>
        <taxon>Dothideomycetes</taxon>
        <taxon>Pleosporomycetidae</taxon>
        <taxon>Pleosporales</taxon>
        <taxon>Pleosporineae</taxon>
        <taxon>Pleosporaceae</taxon>
        <taxon>Curvularia</taxon>
    </lineage>
</organism>
<feature type="compositionally biased region" description="Basic and acidic residues" evidence="1">
    <location>
        <begin position="291"/>
        <end position="301"/>
    </location>
</feature>
<feature type="transmembrane region" description="Helical" evidence="2">
    <location>
        <begin position="231"/>
        <end position="257"/>
    </location>
</feature>
<dbReference type="OrthoDB" id="5417811at2759"/>
<feature type="compositionally biased region" description="Basic and acidic residues" evidence="1">
    <location>
        <begin position="84"/>
        <end position="94"/>
    </location>
</feature>
<keyword evidence="2" id="KW-1133">Transmembrane helix</keyword>
<feature type="transmembrane region" description="Helical" evidence="2">
    <location>
        <begin position="199"/>
        <end position="219"/>
    </location>
</feature>
<keyword evidence="4" id="KW-1185">Reference proteome</keyword>
<feature type="region of interest" description="Disordered" evidence="1">
    <location>
        <begin position="291"/>
        <end position="321"/>
    </location>
</feature>
<dbReference type="AlphaFoldDB" id="A0A9Q8ZF56"/>
<sequence length="439" mass="49222">MFRSPLFAWSPRPDHDQDIEASPATHSPSRFSAFRSNVRTLVNGSSIYSQSPALPNNSNENTPKIPFLGLWSRNQSPNPNVAHVSDDVPRDSADSRSPLSSHAHHTAGSYIGAIQEPQEPTTVYSRHPADVPLPPDHAGAVDPESQQLADEINERRHRRRKHRRRRHHRTERPEQWVRRRDERGSSTIYVRGSAARRKLASCVISGTFLIVILSIYLALALTNKDLGQEIHILFIMVLLTVTIFFCHSLIRLCMLMLNPPREEGQRMPNMMGADGFQPAVPIRVHLQRDEEAAAENDRALDNDDDNDPEKNMPPPPPPAYGLWRSSVRVDPNLLHWQRVDAVPERGSAMSHQTQSRAGSVTEQVPPMPSRAQSAVAEGPRPPSYVSEDGVSYVVEAAPRSTVNRDSHTGYSEIHPAWRPGYAMSEIRGGELPAIENYRR</sequence>
<feature type="region of interest" description="Disordered" evidence="1">
    <location>
        <begin position="343"/>
        <end position="366"/>
    </location>
</feature>
<dbReference type="VEuPathDB" id="FungiDB:yc1106_06342"/>
<evidence type="ECO:0000313" key="4">
    <source>
        <dbReference type="Proteomes" id="UP001056012"/>
    </source>
</evidence>